<gene>
    <name evidence="1" type="ORF">MILVUS5_LOCUS28063</name>
</gene>
<evidence type="ECO:0000313" key="1">
    <source>
        <dbReference type="EMBL" id="CAJ2662487.1"/>
    </source>
</evidence>
<organism evidence="1 2">
    <name type="scientific">Trifolium pratense</name>
    <name type="common">Red clover</name>
    <dbReference type="NCBI Taxonomy" id="57577"/>
    <lineage>
        <taxon>Eukaryota</taxon>
        <taxon>Viridiplantae</taxon>
        <taxon>Streptophyta</taxon>
        <taxon>Embryophyta</taxon>
        <taxon>Tracheophyta</taxon>
        <taxon>Spermatophyta</taxon>
        <taxon>Magnoliopsida</taxon>
        <taxon>eudicotyledons</taxon>
        <taxon>Gunneridae</taxon>
        <taxon>Pentapetalae</taxon>
        <taxon>rosids</taxon>
        <taxon>fabids</taxon>
        <taxon>Fabales</taxon>
        <taxon>Fabaceae</taxon>
        <taxon>Papilionoideae</taxon>
        <taxon>50 kb inversion clade</taxon>
        <taxon>NPAAA clade</taxon>
        <taxon>Hologalegina</taxon>
        <taxon>IRL clade</taxon>
        <taxon>Trifolieae</taxon>
        <taxon>Trifolium</taxon>
    </lineage>
</organism>
<dbReference type="EMBL" id="CASHSV030000409">
    <property type="protein sequence ID" value="CAJ2662487.1"/>
    <property type="molecule type" value="Genomic_DNA"/>
</dbReference>
<name>A0ACB0L1R2_TRIPR</name>
<keyword evidence="2" id="KW-1185">Reference proteome</keyword>
<dbReference type="Proteomes" id="UP001177021">
    <property type="component" value="Unassembled WGS sequence"/>
</dbReference>
<reference evidence="1" key="1">
    <citation type="submission" date="2023-10" db="EMBL/GenBank/DDBJ databases">
        <authorList>
            <person name="Rodriguez Cubillos JULIANA M."/>
            <person name="De Vega J."/>
        </authorList>
    </citation>
    <scope>NUCLEOTIDE SEQUENCE</scope>
</reference>
<accession>A0ACB0L1R2</accession>
<proteinExistence type="predicted"/>
<sequence>MASGRRLGVAVDFSPCSVKALQWTVDNLVREGDNIILVIVSPEEYEHGEMQLWSVTGSPLIPLAEFNDSTLSKKYEIKPSPEVIKIATSAVEQKKVVVHVKIYWGDAGEKLCEAIEQIPLDSLTMGNRGLGTIKRAIMGSVSNHVVNHATCPIIVVKTPDHQH</sequence>
<comment type="caution">
    <text evidence="1">The sequence shown here is derived from an EMBL/GenBank/DDBJ whole genome shotgun (WGS) entry which is preliminary data.</text>
</comment>
<protein>
    <submittedName>
        <fullName evidence="1">Uncharacterized protein</fullName>
    </submittedName>
</protein>
<evidence type="ECO:0000313" key="2">
    <source>
        <dbReference type="Proteomes" id="UP001177021"/>
    </source>
</evidence>